<reference evidence="8 9" key="1">
    <citation type="submission" date="2024-11" db="EMBL/GenBank/DDBJ databases">
        <title>Chromosome-level genome assembly of the freshwater bivalve Anodonta woodiana.</title>
        <authorList>
            <person name="Chen X."/>
        </authorList>
    </citation>
    <scope>NUCLEOTIDE SEQUENCE [LARGE SCALE GENOMIC DNA]</scope>
    <source>
        <strain evidence="8">MN2024</strain>
        <tissue evidence="8">Gills</tissue>
    </source>
</reference>
<accession>A0ABD3V3D8</accession>
<evidence type="ECO:0000256" key="6">
    <source>
        <dbReference type="ARBA" id="ARBA00072425"/>
    </source>
</evidence>
<keyword evidence="2" id="KW-0963">Cytoplasm</keyword>
<dbReference type="InterPro" id="IPR001680">
    <property type="entry name" value="WD40_rpt"/>
</dbReference>
<evidence type="ECO:0000256" key="5">
    <source>
        <dbReference type="ARBA" id="ARBA00059273"/>
    </source>
</evidence>
<comment type="subcellular location">
    <subcellularLocation>
        <location evidence="1">Cytoplasm</location>
    </subcellularLocation>
</comment>
<feature type="repeat" description="WD" evidence="7">
    <location>
        <begin position="71"/>
        <end position="113"/>
    </location>
</feature>
<dbReference type="InterPro" id="IPR036322">
    <property type="entry name" value="WD40_repeat_dom_sf"/>
</dbReference>
<dbReference type="SUPFAM" id="SSF50978">
    <property type="entry name" value="WD40 repeat-like"/>
    <property type="match status" value="1"/>
</dbReference>
<name>A0ABD3V3D8_SINWO</name>
<feature type="repeat" description="WD" evidence="7">
    <location>
        <begin position="373"/>
        <end position="411"/>
    </location>
</feature>
<protein>
    <recommendedName>
        <fullName evidence="6">Angio-associated migratory cell protein</fullName>
    </recommendedName>
</protein>
<dbReference type="PROSITE" id="PS50082">
    <property type="entry name" value="WD_REPEATS_2"/>
    <property type="match status" value="6"/>
</dbReference>
<dbReference type="Pfam" id="PF00400">
    <property type="entry name" value="WD40"/>
    <property type="match status" value="7"/>
</dbReference>
<dbReference type="Gene3D" id="2.130.10.10">
    <property type="entry name" value="YVTN repeat-like/Quinoprotein amine dehydrogenase"/>
    <property type="match status" value="1"/>
</dbReference>
<evidence type="ECO:0000256" key="2">
    <source>
        <dbReference type="ARBA" id="ARBA00022490"/>
    </source>
</evidence>
<evidence type="ECO:0000313" key="9">
    <source>
        <dbReference type="Proteomes" id="UP001634394"/>
    </source>
</evidence>
<feature type="repeat" description="WD" evidence="7">
    <location>
        <begin position="209"/>
        <end position="236"/>
    </location>
</feature>
<evidence type="ECO:0000256" key="4">
    <source>
        <dbReference type="ARBA" id="ARBA00022737"/>
    </source>
</evidence>
<feature type="repeat" description="WD" evidence="7">
    <location>
        <begin position="331"/>
        <end position="372"/>
    </location>
</feature>
<dbReference type="InterPro" id="IPR051179">
    <property type="entry name" value="WD_repeat_multifunction"/>
</dbReference>
<dbReference type="Proteomes" id="UP001634394">
    <property type="component" value="Unassembled WGS sequence"/>
</dbReference>
<dbReference type="FunFam" id="2.130.10.10:FF:000074">
    <property type="entry name" value="Angio-associated migratory cell protein-like protein"/>
    <property type="match status" value="1"/>
</dbReference>
<dbReference type="PROSITE" id="PS50294">
    <property type="entry name" value="WD_REPEATS_REGION"/>
    <property type="match status" value="3"/>
</dbReference>
<keyword evidence="9" id="KW-1185">Reference proteome</keyword>
<sequence length="411" mass="45100">MEGDILPEDIDSDDDINEDDIVEVIELDDNDVILDEVEHTGLDQDGEEEENADAMEGAESQIVKDESDLVFDKHTDSVFCVSIDPKSCDLALTGGQDDRAFVWKISTGEIIFECTGHKDSVTCVGFSHDGMYVATSDLSGLIKVWKVETKEAVWSFECSDIEWLQWHPSAHVLLAGTVDGDMWMWKIPGGDCRTFQGPGSTTSCGKILPDGKRISAGYDSGVVKIWDLKAGSVLYNVSGHDAHQSTVICMDCHQDNNLIITGSTDVTAKLISSSTGKVIGTLDCSQKGSEISDEDSVESVGFSHIHNYVATGTMSGDLSIWDVSTQVCRHTCKHEGGIVKLSWARESPLVYSISLDKVIRLWDIRNGQPVASWTGHRDSILDFAISRDNNFLVSTSDDKTARVFSLYTPER</sequence>
<evidence type="ECO:0000256" key="3">
    <source>
        <dbReference type="ARBA" id="ARBA00022574"/>
    </source>
</evidence>
<proteinExistence type="predicted"/>
<evidence type="ECO:0000256" key="1">
    <source>
        <dbReference type="ARBA" id="ARBA00004496"/>
    </source>
</evidence>
<dbReference type="PROSITE" id="PS00678">
    <property type="entry name" value="WD_REPEATS_1"/>
    <property type="match status" value="1"/>
</dbReference>
<evidence type="ECO:0000256" key="7">
    <source>
        <dbReference type="PROSITE-ProRule" id="PRU00221"/>
    </source>
</evidence>
<keyword evidence="3 7" id="KW-0853">WD repeat</keyword>
<dbReference type="PANTHER" id="PTHR19857:SF8">
    <property type="entry name" value="ANGIO-ASSOCIATED MIGRATORY CELL PROTEIN"/>
    <property type="match status" value="1"/>
</dbReference>
<dbReference type="SMART" id="SM00320">
    <property type="entry name" value="WD40"/>
    <property type="match status" value="8"/>
</dbReference>
<evidence type="ECO:0000313" key="8">
    <source>
        <dbReference type="EMBL" id="KAL3855153.1"/>
    </source>
</evidence>
<dbReference type="AlphaFoldDB" id="A0ABD3V3D8"/>
<organism evidence="8 9">
    <name type="scientific">Sinanodonta woodiana</name>
    <name type="common">Chinese pond mussel</name>
    <name type="synonym">Anodonta woodiana</name>
    <dbReference type="NCBI Taxonomy" id="1069815"/>
    <lineage>
        <taxon>Eukaryota</taxon>
        <taxon>Metazoa</taxon>
        <taxon>Spiralia</taxon>
        <taxon>Lophotrochozoa</taxon>
        <taxon>Mollusca</taxon>
        <taxon>Bivalvia</taxon>
        <taxon>Autobranchia</taxon>
        <taxon>Heteroconchia</taxon>
        <taxon>Palaeoheterodonta</taxon>
        <taxon>Unionida</taxon>
        <taxon>Unionoidea</taxon>
        <taxon>Unionidae</taxon>
        <taxon>Unioninae</taxon>
        <taxon>Sinanodonta</taxon>
    </lineage>
</organism>
<comment type="function">
    <text evidence="5">Plays a role in angiogenesis and cell migration. In smooth muscle cell migration, may act through the RhoA pathway.</text>
</comment>
<dbReference type="EMBL" id="JBJQND010000014">
    <property type="protein sequence ID" value="KAL3855153.1"/>
    <property type="molecule type" value="Genomic_DNA"/>
</dbReference>
<dbReference type="CDD" id="cd00200">
    <property type="entry name" value="WD40"/>
    <property type="match status" value="1"/>
</dbReference>
<dbReference type="InterPro" id="IPR015943">
    <property type="entry name" value="WD40/YVTN_repeat-like_dom_sf"/>
</dbReference>
<dbReference type="InterPro" id="IPR019775">
    <property type="entry name" value="WD40_repeat_CS"/>
</dbReference>
<gene>
    <name evidence="8" type="ORF">ACJMK2_014377</name>
</gene>
<dbReference type="PANTHER" id="PTHR19857">
    <property type="entry name" value="MITOCHONDRIAL DIVISION PROTEIN 1-RELATED"/>
    <property type="match status" value="1"/>
</dbReference>
<feature type="repeat" description="WD" evidence="7">
    <location>
        <begin position="114"/>
        <end position="155"/>
    </location>
</feature>
<dbReference type="GO" id="GO:0005737">
    <property type="term" value="C:cytoplasm"/>
    <property type="evidence" value="ECO:0007669"/>
    <property type="project" value="UniProtKB-SubCell"/>
</dbReference>
<feature type="repeat" description="WD" evidence="7">
    <location>
        <begin position="290"/>
        <end position="331"/>
    </location>
</feature>
<keyword evidence="4" id="KW-0677">Repeat</keyword>
<comment type="caution">
    <text evidence="8">The sequence shown here is derived from an EMBL/GenBank/DDBJ whole genome shotgun (WGS) entry which is preliminary data.</text>
</comment>